<evidence type="ECO:0000256" key="5">
    <source>
        <dbReference type="ARBA" id="ARBA00022553"/>
    </source>
</evidence>
<keyword evidence="11 14" id="KW-1133">Transmembrane helix</keyword>
<evidence type="ECO:0000313" key="18">
    <source>
        <dbReference type="EMBL" id="RNA67883.1"/>
    </source>
</evidence>
<dbReference type="Proteomes" id="UP000278746">
    <property type="component" value="Unassembled WGS sequence"/>
</dbReference>
<evidence type="ECO:0000256" key="14">
    <source>
        <dbReference type="SAM" id="Phobius"/>
    </source>
</evidence>
<dbReference type="RefSeq" id="WP_122899725.1">
    <property type="nucleotide sequence ID" value="NZ_RHIB01000002.1"/>
</dbReference>
<dbReference type="InterPro" id="IPR003594">
    <property type="entry name" value="HATPase_dom"/>
</dbReference>
<evidence type="ECO:0000256" key="2">
    <source>
        <dbReference type="ARBA" id="ARBA00004651"/>
    </source>
</evidence>
<protein>
    <recommendedName>
        <fullName evidence="3">histidine kinase</fullName>
        <ecNumber evidence="3">2.7.13.3</ecNumber>
    </recommendedName>
</protein>
<gene>
    <name evidence="18" type="ORF">EBO34_14365</name>
</gene>
<reference evidence="18 19" key="1">
    <citation type="submission" date="2018-10" db="EMBL/GenBank/DDBJ databases">
        <title>Bacillus Keqinensis sp. nov., a moderately halophilic bacterium isolated from a saline-alkaline lake.</title>
        <authorList>
            <person name="Wang H."/>
        </authorList>
    </citation>
    <scope>NUCLEOTIDE SEQUENCE [LARGE SCALE GENOMIC DNA]</scope>
    <source>
        <strain evidence="18 19">KQ-3</strain>
    </source>
</reference>
<dbReference type="SUPFAM" id="SSF158472">
    <property type="entry name" value="HAMP domain-like"/>
    <property type="match status" value="1"/>
</dbReference>
<dbReference type="Pfam" id="PF02743">
    <property type="entry name" value="dCache_1"/>
    <property type="match status" value="1"/>
</dbReference>
<dbReference type="SMART" id="SM00387">
    <property type="entry name" value="HATPase_c"/>
    <property type="match status" value="1"/>
</dbReference>
<proteinExistence type="predicted"/>
<dbReference type="Gene3D" id="1.10.287.130">
    <property type="match status" value="1"/>
</dbReference>
<keyword evidence="9" id="KW-0418">Kinase</keyword>
<evidence type="ECO:0000259" key="17">
    <source>
        <dbReference type="PROSITE" id="PS50885"/>
    </source>
</evidence>
<dbReference type="Pfam" id="PF00512">
    <property type="entry name" value="HisKA"/>
    <property type="match status" value="1"/>
</dbReference>
<evidence type="ECO:0000256" key="8">
    <source>
        <dbReference type="ARBA" id="ARBA00022741"/>
    </source>
</evidence>
<dbReference type="GO" id="GO:0000155">
    <property type="term" value="F:phosphorelay sensor kinase activity"/>
    <property type="evidence" value="ECO:0007669"/>
    <property type="project" value="InterPro"/>
</dbReference>
<dbReference type="EC" id="2.7.13.3" evidence="3"/>
<keyword evidence="12" id="KW-0902">Two-component regulatory system</keyword>
<feature type="transmembrane region" description="Helical" evidence="14">
    <location>
        <begin position="287"/>
        <end position="306"/>
    </location>
</feature>
<dbReference type="InterPro" id="IPR005467">
    <property type="entry name" value="His_kinase_dom"/>
</dbReference>
<name>A0A3M7TU56_9BACI</name>
<dbReference type="SUPFAM" id="SSF47384">
    <property type="entry name" value="Homodimeric domain of signal transducing histidine kinase"/>
    <property type="match status" value="1"/>
</dbReference>
<dbReference type="GO" id="GO:0005886">
    <property type="term" value="C:plasma membrane"/>
    <property type="evidence" value="ECO:0007669"/>
    <property type="project" value="UniProtKB-SubCell"/>
</dbReference>
<dbReference type="InterPro" id="IPR003661">
    <property type="entry name" value="HisK_dim/P_dom"/>
</dbReference>
<evidence type="ECO:0000259" key="16">
    <source>
        <dbReference type="PROSITE" id="PS50112"/>
    </source>
</evidence>
<dbReference type="InterPro" id="IPR036890">
    <property type="entry name" value="HATPase_C_sf"/>
</dbReference>
<dbReference type="PANTHER" id="PTHR43065">
    <property type="entry name" value="SENSOR HISTIDINE KINASE"/>
    <property type="match status" value="1"/>
</dbReference>
<dbReference type="InterPro" id="IPR000014">
    <property type="entry name" value="PAS"/>
</dbReference>
<evidence type="ECO:0000256" key="13">
    <source>
        <dbReference type="ARBA" id="ARBA00023136"/>
    </source>
</evidence>
<dbReference type="InterPro" id="IPR003660">
    <property type="entry name" value="HAMP_dom"/>
</dbReference>
<evidence type="ECO:0000256" key="1">
    <source>
        <dbReference type="ARBA" id="ARBA00000085"/>
    </source>
</evidence>
<dbReference type="SUPFAM" id="SSF103190">
    <property type="entry name" value="Sensory domain-like"/>
    <property type="match status" value="1"/>
</dbReference>
<comment type="caution">
    <text evidence="18">The sequence shown here is derived from an EMBL/GenBank/DDBJ whole genome shotgun (WGS) entry which is preliminary data.</text>
</comment>
<dbReference type="CDD" id="cd12912">
    <property type="entry name" value="PDC2_MCP_like"/>
    <property type="match status" value="1"/>
</dbReference>
<keyword evidence="13 14" id="KW-0472">Membrane</keyword>
<feature type="domain" description="HAMP" evidence="17">
    <location>
        <begin position="310"/>
        <end position="362"/>
    </location>
</feature>
<dbReference type="GO" id="GO:0005524">
    <property type="term" value="F:ATP binding"/>
    <property type="evidence" value="ECO:0007669"/>
    <property type="project" value="UniProtKB-KW"/>
</dbReference>
<dbReference type="PROSITE" id="PS50112">
    <property type="entry name" value="PAS"/>
    <property type="match status" value="1"/>
</dbReference>
<feature type="transmembrane region" description="Helical" evidence="14">
    <location>
        <begin position="9"/>
        <end position="31"/>
    </location>
</feature>
<evidence type="ECO:0000256" key="12">
    <source>
        <dbReference type="ARBA" id="ARBA00023012"/>
    </source>
</evidence>
<dbReference type="Gene3D" id="3.30.450.20">
    <property type="entry name" value="PAS domain"/>
    <property type="match status" value="2"/>
</dbReference>
<dbReference type="InterPro" id="IPR035965">
    <property type="entry name" value="PAS-like_dom_sf"/>
</dbReference>
<keyword evidence="10" id="KW-0067">ATP-binding</keyword>
<dbReference type="Gene3D" id="6.10.340.10">
    <property type="match status" value="1"/>
</dbReference>
<evidence type="ECO:0000256" key="10">
    <source>
        <dbReference type="ARBA" id="ARBA00022840"/>
    </source>
</evidence>
<sequence length="726" mass="82145">MFQTLRAKLLIFFLLVTFIPLSVVGVMGYYAQKSELTANLENSLSTHTQSLSAEIETFIKERLYDVEYLARNPIISDEESGTQEVRQQFNQFLSIHDIYFGVVLSDTEGMVIADTDNNIVGSDIADREWYEHSMDGESFVSDMYYSPVIDESVIVLSSPVFNTQDDIIGVITPLFDLEELTKTLQNFNRSQQAGDSESYAFLINGDGIVIAHPNQSKVLEVNYFDRFNTSAEEVRILAENQTLTTYSGEDEVHAFSEIAQVPGFQNDWYIGVAADGTELYAPLTRLLYQYLIVFGLVLLIMTFAVFRLSRYIVRPVEQLVDATTDVAFGKRTAPKYVTAYEEVNRLNNTFDEMMRKLEEREKGHKKSSLILETTDNGVFALNRFTREVSLFNRQCEEVFGVSRENVIGQKACTVAGEAEAFRTFLTASQLVDLLGKDEVKKTFEIECLIDNKPHYFYLSVSSLPSMADESVHEDLLVVFHDLTEKRLMERELMRSEKLKVVGEMSAGLAHEIRNPLTTIRGFIQLFDSKKEASNERYYNLIIKEIDRVNGILTDLMNIANPKLSEKPRETNLELLIDDLLLLHQSQMKKKGIEVNTYFHGRLPAVYLDANKIQQVFLNLLQNACDAMEAGGRLTVSTSYRKQEEEIVISFADTGIGMDERTIEKLGTPFYTTKESGTGLGLTTSYRIIEELEGTISVTSKKGVGTTFSVHIPADEEKPEEKTGTDD</sequence>
<keyword evidence="5" id="KW-0597">Phosphoprotein</keyword>
<dbReference type="InterPro" id="IPR004358">
    <property type="entry name" value="Sig_transdc_His_kin-like_C"/>
</dbReference>
<evidence type="ECO:0000313" key="19">
    <source>
        <dbReference type="Proteomes" id="UP000278746"/>
    </source>
</evidence>
<dbReference type="PROSITE" id="PS50109">
    <property type="entry name" value="HIS_KIN"/>
    <property type="match status" value="1"/>
</dbReference>
<accession>A0A3M7TU56</accession>
<evidence type="ECO:0000256" key="3">
    <source>
        <dbReference type="ARBA" id="ARBA00012438"/>
    </source>
</evidence>
<dbReference type="CDD" id="cd12914">
    <property type="entry name" value="PDC1_DGC_like"/>
    <property type="match status" value="1"/>
</dbReference>
<dbReference type="SUPFAM" id="SSF55785">
    <property type="entry name" value="PYP-like sensor domain (PAS domain)"/>
    <property type="match status" value="1"/>
</dbReference>
<dbReference type="InterPro" id="IPR036097">
    <property type="entry name" value="HisK_dim/P_sf"/>
</dbReference>
<dbReference type="Gene3D" id="3.30.565.10">
    <property type="entry name" value="Histidine kinase-like ATPase, C-terminal domain"/>
    <property type="match status" value="1"/>
</dbReference>
<feature type="domain" description="PAS" evidence="16">
    <location>
        <begin position="363"/>
        <end position="409"/>
    </location>
</feature>
<dbReference type="PANTHER" id="PTHR43065:SF46">
    <property type="entry name" value="C4-DICARBOXYLATE TRANSPORT SENSOR PROTEIN DCTB"/>
    <property type="match status" value="1"/>
</dbReference>
<dbReference type="CDD" id="cd00082">
    <property type="entry name" value="HisKA"/>
    <property type="match status" value="1"/>
</dbReference>
<evidence type="ECO:0000256" key="9">
    <source>
        <dbReference type="ARBA" id="ARBA00022777"/>
    </source>
</evidence>
<comment type="subcellular location">
    <subcellularLocation>
        <location evidence="2">Cell membrane</location>
        <topology evidence="2">Multi-pass membrane protein</topology>
    </subcellularLocation>
</comment>
<dbReference type="SUPFAM" id="SSF55874">
    <property type="entry name" value="ATPase domain of HSP90 chaperone/DNA topoisomerase II/histidine kinase"/>
    <property type="match status" value="1"/>
</dbReference>
<dbReference type="InterPro" id="IPR029151">
    <property type="entry name" value="Sensor-like_sf"/>
</dbReference>
<organism evidence="18 19">
    <name type="scientific">Alteribacter keqinensis</name>
    <dbReference type="NCBI Taxonomy" id="2483800"/>
    <lineage>
        <taxon>Bacteria</taxon>
        <taxon>Bacillati</taxon>
        <taxon>Bacillota</taxon>
        <taxon>Bacilli</taxon>
        <taxon>Bacillales</taxon>
        <taxon>Bacillaceae</taxon>
        <taxon>Alteribacter</taxon>
    </lineage>
</organism>
<dbReference type="PROSITE" id="PS50885">
    <property type="entry name" value="HAMP"/>
    <property type="match status" value="1"/>
</dbReference>
<dbReference type="AlphaFoldDB" id="A0A3M7TU56"/>
<dbReference type="SMART" id="SM00304">
    <property type="entry name" value="HAMP"/>
    <property type="match status" value="1"/>
</dbReference>
<dbReference type="PRINTS" id="PR00344">
    <property type="entry name" value="BCTRLSENSOR"/>
</dbReference>
<keyword evidence="6" id="KW-0808">Transferase</keyword>
<evidence type="ECO:0000256" key="4">
    <source>
        <dbReference type="ARBA" id="ARBA00022475"/>
    </source>
</evidence>
<dbReference type="SMART" id="SM00388">
    <property type="entry name" value="HisKA"/>
    <property type="match status" value="1"/>
</dbReference>
<evidence type="ECO:0000256" key="6">
    <source>
        <dbReference type="ARBA" id="ARBA00022679"/>
    </source>
</evidence>
<evidence type="ECO:0000256" key="11">
    <source>
        <dbReference type="ARBA" id="ARBA00022989"/>
    </source>
</evidence>
<keyword evidence="8" id="KW-0547">Nucleotide-binding</keyword>
<evidence type="ECO:0000259" key="15">
    <source>
        <dbReference type="PROSITE" id="PS50109"/>
    </source>
</evidence>
<keyword evidence="19" id="KW-1185">Reference proteome</keyword>
<dbReference type="EMBL" id="RHIB01000002">
    <property type="protein sequence ID" value="RNA67883.1"/>
    <property type="molecule type" value="Genomic_DNA"/>
</dbReference>
<dbReference type="Pfam" id="PF02518">
    <property type="entry name" value="HATPase_c"/>
    <property type="match status" value="1"/>
</dbReference>
<evidence type="ECO:0000256" key="7">
    <source>
        <dbReference type="ARBA" id="ARBA00022692"/>
    </source>
</evidence>
<keyword evidence="7 14" id="KW-0812">Transmembrane</keyword>
<keyword evidence="4" id="KW-1003">Cell membrane</keyword>
<comment type="catalytic activity">
    <reaction evidence="1">
        <text>ATP + protein L-histidine = ADP + protein N-phospho-L-histidine.</text>
        <dbReference type="EC" id="2.7.13.3"/>
    </reaction>
</comment>
<feature type="domain" description="Histidine kinase" evidence="15">
    <location>
        <begin position="507"/>
        <end position="715"/>
    </location>
</feature>
<dbReference type="OrthoDB" id="9815750at2"/>
<dbReference type="InterPro" id="IPR033479">
    <property type="entry name" value="dCache_1"/>
</dbReference>